<evidence type="ECO:0000313" key="3">
    <source>
        <dbReference type="Proteomes" id="UP000678393"/>
    </source>
</evidence>
<sequence length="306" mass="36161">MQGYSDSATEEDVFSQMEEPGESRLAKHIQDLMFGPKGRRKFPKHEYKPTGCIDYEILGDAVSSAHKPPPWLTDQVKPAGGPSEKKAKGSVFRRPRQVAEEKVKERRDRYSEYNRIITSNPYKKIAFNNSQMLRDMIPQWCQDRLRTACRSARFELPFDKTILENITPLQFLARYTRLYREQRRRYSLIFQKHKSKLNDYIEYQNLFPALNTMFGMYLSKENFDILCTALFIDRQTSLDETTFVGVCTFADRLFWTSYLEHLERDTFTFLGPNRSVLEYADFENLKRKIDGLQLSREMYYLLYSLA</sequence>
<dbReference type="Proteomes" id="UP000678393">
    <property type="component" value="Unassembled WGS sequence"/>
</dbReference>
<dbReference type="PANTHER" id="PTHR36696">
    <property type="entry name" value="AGAP012002-PA"/>
    <property type="match status" value="1"/>
</dbReference>
<protein>
    <submittedName>
        <fullName evidence="2">Uncharacterized protein</fullName>
    </submittedName>
</protein>
<dbReference type="PANTHER" id="PTHR36696:SF1">
    <property type="entry name" value="EF-HAND DOMAIN-CONTAINING PROTEIN"/>
    <property type="match status" value="1"/>
</dbReference>
<feature type="region of interest" description="Disordered" evidence="1">
    <location>
        <begin position="72"/>
        <end position="97"/>
    </location>
</feature>
<evidence type="ECO:0000313" key="2">
    <source>
        <dbReference type="EMBL" id="CAG5114663.1"/>
    </source>
</evidence>
<dbReference type="AlphaFoldDB" id="A0A8S3YBR2"/>
<comment type="caution">
    <text evidence="2">The sequence shown here is derived from an EMBL/GenBank/DDBJ whole genome shotgun (WGS) entry which is preliminary data.</text>
</comment>
<feature type="region of interest" description="Disordered" evidence="1">
    <location>
        <begin position="1"/>
        <end position="26"/>
    </location>
</feature>
<keyword evidence="3" id="KW-1185">Reference proteome</keyword>
<evidence type="ECO:0000256" key="1">
    <source>
        <dbReference type="SAM" id="MobiDB-lite"/>
    </source>
</evidence>
<organism evidence="2 3">
    <name type="scientific">Candidula unifasciata</name>
    <dbReference type="NCBI Taxonomy" id="100452"/>
    <lineage>
        <taxon>Eukaryota</taxon>
        <taxon>Metazoa</taxon>
        <taxon>Spiralia</taxon>
        <taxon>Lophotrochozoa</taxon>
        <taxon>Mollusca</taxon>
        <taxon>Gastropoda</taxon>
        <taxon>Heterobranchia</taxon>
        <taxon>Euthyneura</taxon>
        <taxon>Panpulmonata</taxon>
        <taxon>Eupulmonata</taxon>
        <taxon>Stylommatophora</taxon>
        <taxon>Helicina</taxon>
        <taxon>Helicoidea</taxon>
        <taxon>Geomitridae</taxon>
        <taxon>Candidula</taxon>
    </lineage>
</organism>
<dbReference type="OrthoDB" id="10021598at2759"/>
<proteinExistence type="predicted"/>
<dbReference type="EMBL" id="CAJHNH020000021">
    <property type="protein sequence ID" value="CAG5114663.1"/>
    <property type="molecule type" value="Genomic_DNA"/>
</dbReference>
<gene>
    <name evidence="2" type="ORF">CUNI_LOCUS221</name>
</gene>
<accession>A0A8S3YBR2</accession>
<name>A0A8S3YBR2_9EUPU</name>
<reference evidence="2" key="1">
    <citation type="submission" date="2021-04" db="EMBL/GenBank/DDBJ databases">
        <authorList>
            <consortium name="Molecular Ecology Group"/>
        </authorList>
    </citation>
    <scope>NUCLEOTIDE SEQUENCE</scope>
</reference>